<feature type="region of interest" description="Disordered" evidence="1">
    <location>
        <begin position="28"/>
        <end position="56"/>
    </location>
</feature>
<protein>
    <submittedName>
        <fullName evidence="2 3">Uncharacterized protein</fullName>
    </submittedName>
</protein>
<evidence type="ECO:0000313" key="2">
    <source>
        <dbReference type="EMBL" id="PNT67886.1"/>
    </source>
</evidence>
<dbReference type="EMBL" id="CM000882">
    <property type="protein sequence ID" value="PNT67886.1"/>
    <property type="molecule type" value="Genomic_DNA"/>
</dbReference>
<reference evidence="2 3" key="1">
    <citation type="journal article" date="2010" name="Nature">
        <title>Genome sequencing and analysis of the model grass Brachypodium distachyon.</title>
        <authorList>
            <consortium name="International Brachypodium Initiative"/>
        </authorList>
    </citation>
    <scope>NUCLEOTIDE SEQUENCE [LARGE SCALE GENOMIC DNA]</scope>
    <source>
        <strain evidence="2 3">Bd21</strain>
    </source>
</reference>
<dbReference type="Gramene" id="PNT67886">
    <property type="protein sequence ID" value="PNT67886"/>
    <property type="gene ID" value="BRADI_3g33352v3"/>
</dbReference>
<dbReference type="Proteomes" id="UP000008810">
    <property type="component" value="Chromosome 3"/>
</dbReference>
<dbReference type="AlphaFoldDB" id="A0A2K2D0T4"/>
<reference evidence="2" key="2">
    <citation type="submission" date="2017-06" db="EMBL/GenBank/DDBJ databases">
        <title>WGS assembly of Brachypodium distachyon.</title>
        <authorList>
            <consortium name="The International Brachypodium Initiative"/>
            <person name="Lucas S."/>
            <person name="Harmon-Smith M."/>
            <person name="Lail K."/>
            <person name="Tice H."/>
            <person name="Grimwood J."/>
            <person name="Bruce D."/>
            <person name="Barry K."/>
            <person name="Shu S."/>
            <person name="Lindquist E."/>
            <person name="Wang M."/>
            <person name="Pitluck S."/>
            <person name="Vogel J.P."/>
            <person name="Garvin D.F."/>
            <person name="Mockler T.C."/>
            <person name="Schmutz J."/>
            <person name="Rokhsar D."/>
            <person name="Bevan M.W."/>
        </authorList>
    </citation>
    <scope>NUCLEOTIDE SEQUENCE</scope>
    <source>
        <strain evidence="2">Bd21</strain>
    </source>
</reference>
<dbReference type="EnsemblPlants" id="PNT67886">
    <property type="protein sequence ID" value="PNT67886"/>
    <property type="gene ID" value="BRADI_3g33352v3"/>
</dbReference>
<reference evidence="3" key="3">
    <citation type="submission" date="2018-08" db="UniProtKB">
        <authorList>
            <consortium name="EnsemblPlants"/>
        </authorList>
    </citation>
    <scope>IDENTIFICATION</scope>
    <source>
        <strain evidence="3">cv. Bd21</strain>
    </source>
</reference>
<organism evidence="2">
    <name type="scientific">Brachypodium distachyon</name>
    <name type="common">Purple false brome</name>
    <name type="synonym">Trachynia distachya</name>
    <dbReference type="NCBI Taxonomy" id="15368"/>
    <lineage>
        <taxon>Eukaryota</taxon>
        <taxon>Viridiplantae</taxon>
        <taxon>Streptophyta</taxon>
        <taxon>Embryophyta</taxon>
        <taxon>Tracheophyta</taxon>
        <taxon>Spermatophyta</taxon>
        <taxon>Magnoliopsida</taxon>
        <taxon>Liliopsida</taxon>
        <taxon>Poales</taxon>
        <taxon>Poaceae</taxon>
        <taxon>BOP clade</taxon>
        <taxon>Pooideae</taxon>
        <taxon>Stipodae</taxon>
        <taxon>Brachypodieae</taxon>
        <taxon>Brachypodium</taxon>
    </lineage>
</organism>
<dbReference type="InParanoid" id="A0A2K2D0T4"/>
<accession>A0A2K2D0T4</accession>
<sequence>MERQCSNPAKGQSMQPCRVSCCACMGRSKGGFQSSWQKRGLKSRGGQGRRRRKKKKKMRCCHCWSHMRISAFLFVSTALALPSCIANLIIMEETNTSQTNSCLPISLAAAGDGVVNKKWDC</sequence>
<evidence type="ECO:0000313" key="3">
    <source>
        <dbReference type="EnsemblPlants" id="PNT67886"/>
    </source>
</evidence>
<gene>
    <name evidence="2" type="ORF">BRADI_3g33352v3</name>
</gene>
<evidence type="ECO:0000256" key="1">
    <source>
        <dbReference type="SAM" id="MobiDB-lite"/>
    </source>
</evidence>
<proteinExistence type="predicted"/>
<name>A0A2K2D0T4_BRADI</name>
<feature type="compositionally biased region" description="Basic residues" evidence="1">
    <location>
        <begin position="39"/>
        <end position="56"/>
    </location>
</feature>
<evidence type="ECO:0000313" key="4">
    <source>
        <dbReference type="Proteomes" id="UP000008810"/>
    </source>
</evidence>
<keyword evidence="4" id="KW-1185">Reference proteome</keyword>